<dbReference type="Proteomes" id="UP001157125">
    <property type="component" value="Unassembled WGS sequence"/>
</dbReference>
<accession>A0ABQ6IFQ7</accession>
<keyword evidence="10" id="KW-1185">Reference proteome</keyword>
<keyword evidence="4 7" id="KW-1133">Transmembrane helix</keyword>
<dbReference type="PANTHER" id="PTHR43373">
    <property type="entry name" value="NA(+)/H(+) ANTIPORTER SUBUNIT"/>
    <property type="match status" value="1"/>
</dbReference>
<feature type="transmembrane region" description="Helical" evidence="7">
    <location>
        <begin position="192"/>
        <end position="211"/>
    </location>
</feature>
<organism evidence="9 10">
    <name type="scientific">Demequina litorisediminis</name>
    <dbReference type="NCBI Taxonomy" id="1849022"/>
    <lineage>
        <taxon>Bacteria</taxon>
        <taxon>Bacillati</taxon>
        <taxon>Actinomycetota</taxon>
        <taxon>Actinomycetes</taxon>
        <taxon>Micrococcales</taxon>
        <taxon>Demequinaceae</taxon>
        <taxon>Demequina</taxon>
    </lineage>
</organism>
<evidence type="ECO:0000256" key="4">
    <source>
        <dbReference type="ARBA" id="ARBA00022989"/>
    </source>
</evidence>
<evidence type="ECO:0000256" key="1">
    <source>
        <dbReference type="ARBA" id="ARBA00004651"/>
    </source>
</evidence>
<comment type="subcellular location">
    <subcellularLocation>
        <location evidence="1">Cell membrane</location>
        <topology evidence="1">Multi-pass membrane protein</topology>
    </subcellularLocation>
</comment>
<keyword evidence="3 7" id="KW-0812">Transmembrane</keyword>
<reference evidence="10" key="1">
    <citation type="journal article" date="2019" name="Int. J. Syst. Evol. Microbiol.">
        <title>The Global Catalogue of Microorganisms (GCM) 10K type strain sequencing project: providing services to taxonomists for standard genome sequencing and annotation.</title>
        <authorList>
            <consortium name="The Broad Institute Genomics Platform"/>
            <consortium name="The Broad Institute Genome Sequencing Center for Infectious Disease"/>
            <person name="Wu L."/>
            <person name="Ma J."/>
        </authorList>
    </citation>
    <scope>NUCLEOTIDE SEQUENCE [LARGE SCALE GENOMIC DNA]</scope>
    <source>
        <strain evidence="10">NBRC 112299</strain>
    </source>
</reference>
<evidence type="ECO:0000313" key="10">
    <source>
        <dbReference type="Proteomes" id="UP001157125"/>
    </source>
</evidence>
<evidence type="ECO:0000256" key="7">
    <source>
        <dbReference type="SAM" id="Phobius"/>
    </source>
</evidence>
<evidence type="ECO:0000259" key="8">
    <source>
        <dbReference type="Pfam" id="PF13244"/>
    </source>
</evidence>
<keyword evidence="5 7" id="KW-0472">Membrane</keyword>
<feature type="transmembrane region" description="Helical" evidence="7">
    <location>
        <begin position="44"/>
        <end position="65"/>
    </location>
</feature>
<evidence type="ECO:0000256" key="6">
    <source>
        <dbReference type="SAM" id="MobiDB-lite"/>
    </source>
</evidence>
<dbReference type="Gene3D" id="1.20.120.1200">
    <property type="entry name" value="NADH-ubiquinone/plastoquinone oxidoreductase chain 6, subunit NuoJ"/>
    <property type="match status" value="1"/>
</dbReference>
<feature type="transmembrane region" description="Helical" evidence="7">
    <location>
        <begin position="112"/>
        <end position="131"/>
    </location>
</feature>
<dbReference type="InterPro" id="IPR050616">
    <property type="entry name" value="CPA3_Na-H_Antiporter_A"/>
</dbReference>
<feature type="transmembrane region" description="Helical" evidence="7">
    <location>
        <begin position="231"/>
        <end position="250"/>
    </location>
</feature>
<feature type="region of interest" description="Disordered" evidence="6">
    <location>
        <begin position="256"/>
        <end position="361"/>
    </location>
</feature>
<feature type="transmembrane region" description="Helical" evidence="7">
    <location>
        <begin position="143"/>
        <end position="162"/>
    </location>
</feature>
<evidence type="ECO:0000313" key="9">
    <source>
        <dbReference type="EMBL" id="GMA36715.1"/>
    </source>
</evidence>
<evidence type="ECO:0000256" key="2">
    <source>
        <dbReference type="ARBA" id="ARBA00022475"/>
    </source>
</evidence>
<feature type="compositionally biased region" description="Basic and acidic residues" evidence="6">
    <location>
        <begin position="261"/>
        <end position="276"/>
    </location>
</feature>
<protein>
    <recommendedName>
        <fullName evidence="8">MrpA C-terminal/MbhD domain-containing protein</fullName>
    </recommendedName>
</protein>
<name>A0ABQ6IFQ7_9MICO</name>
<dbReference type="Pfam" id="PF13244">
    <property type="entry name" value="MbhD"/>
    <property type="match status" value="1"/>
</dbReference>
<evidence type="ECO:0000256" key="3">
    <source>
        <dbReference type="ARBA" id="ARBA00022692"/>
    </source>
</evidence>
<proteinExistence type="predicted"/>
<sequence>MAPALLSVFGVATGLAPRILEPYLEPYAESYGEEPTYHLALWHGFEPALWLTIAVIVVGTAMFVWRGPLLRMQGRLPRVPDASRGYTASIRAINWAGLVTSRALQRRGLPGYLAMILGVFVFSVVASAIAGADLVGSIVPWDYPTQAVVAAFMIVAAIASAMVRQRFTAVLLVGMVGYGMVALFGMHGAPDLALTQALVETVTLVVFVLVLRRLPHRIAERNVPRRRLLRAGIGIAVGLAMALVAVVALGSRTADSISAEPARDGPERGPRPERGQRASRGHPGLGHHGRDLHARRRRHRRGKPPVRHRTRGLRGAPGASRVRHLAAQARRHRRGRHRASRPGRRHQHRDRLVLRGGRVAV</sequence>
<feature type="transmembrane region" description="Helical" evidence="7">
    <location>
        <begin position="169"/>
        <end position="186"/>
    </location>
</feature>
<feature type="domain" description="MrpA C-terminal/MbhD" evidence="8">
    <location>
        <begin position="151"/>
        <end position="215"/>
    </location>
</feature>
<gene>
    <name evidence="9" type="ORF">GCM10025876_29190</name>
</gene>
<keyword evidence="2" id="KW-1003">Cell membrane</keyword>
<dbReference type="EMBL" id="BSUN01000001">
    <property type="protein sequence ID" value="GMA36715.1"/>
    <property type="molecule type" value="Genomic_DNA"/>
</dbReference>
<evidence type="ECO:0000256" key="5">
    <source>
        <dbReference type="ARBA" id="ARBA00023136"/>
    </source>
</evidence>
<feature type="compositionally biased region" description="Basic residues" evidence="6">
    <location>
        <begin position="321"/>
        <end position="349"/>
    </location>
</feature>
<dbReference type="InterPro" id="IPR025383">
    <property type="entry name" value="MrpA_C/MbhD"/>
</dbReference>
<dbReference type="PANTHER" id="PTHR43373:SF1">
    <property type="entry name" value="NA(+)_H(+) ANTIPORTER SUBUNIT A"/>
    <property type="match status" value="1"/>
</dbReference>
<dbReference type="InterPro" id="IPR042106">
    <property type="entry name" value="Nuo/plastoQ_OxRdtase_6_NuoJ"/>
</dbReference>
<feature type="compositionally biased region" description="Basic residues" evidence="6">
    <location>
        <begin position="293"/>
        <end position="312"/>
    </location>
</feature>
<comment type="caution">
    <text evidence="9">The sequence shown here is derived from an EMBL/GenBank/DDBJ whole genome shotgun (WGS) entry which is preliminary data.</text>
</comment>